<reference evidence="1 2" key="1">
    <citation type="submission" date="2019-12" db="EMBL/GenBank/DDBJ databases">
        <title>complete genome sequences of Pseudomonas putida str. WP8-W18-CRE-01 isolated from wastewater treatment plant effluent.</title>
        <authorList>
            <person name="Sekizuka T."/>
            <person name="Itokawa K."/>
            <person name="Yatsu K."/>
            <person name="Inamine Y."/>
            <person name="Kuroda M."/>
        </authorList>
    </citation>
    <scope>NUCLEOTIDE SEQUENCE [LARGE SCALE GENOMIC DNA]</scope>
    <source>
        <strain evidence="1 2">WP8-W18-CRE-01</strain>
    </source>
</reference>
<organism evidence="1 2">
    <name type="scientific">Pseudomonas putida</name>
    <name type="common">Arthrobacter siderocapsulatus</name>
    <dbReference type="NCBI Taxonomy" id="303"/>
    <lineage>
        <taxon>Bacteria</taxon>
        <taxon>Pseudomonadati</taxon>
        <taxon>Pseudomonadota</taxon>
        <taxon>Gammaproteobacteria</taxon>
        <taxon>Pseudomonadales</taxon>
        <taxon>Pseudomonadaceae</taxon>
        <taxon>Pseudomonas</taxon>
    </lineage>
</organism>
<evidence type="ECO:0000313" key="2">
    <source>
        <dbReference type="Proteomes" id="UP000515680"/>
    </source>
</evidence>
<dbReference type="Proteomes" id="UP000515680">
    <property type="component" value="Chromosome"/>
</dbReference>
<sequence>MLYTIAPEECQSFVRKLARKIDITSDLPAHIFLDQNLCYWFFERSLLSDLDLLESLLIESHLQFSSGMGVLFSWGTRDCVGRFFDGRNKEESVLELQRQSFLSDTPLEMPHLVFSPTYEWLAYESAFEEWGVLAMDRSLMNTDFAGYLNREFISIGEAWRLSKLEDFNGMLARAFLHNYACV</sequence>
<dbReference type="RefSeq" id="WP_182818404.1">
    <property type="nucleotide sequence ID" value="NZ_AP022227.1"/>
</dbReference>
<name>A0A6S5TJC5_PSEPU</name>
<accession>A0A6S5TJC5</accession>
<dbReference type="EMBL" id="AP022227">
    <property type="protein sequence ID" value="BBT39507.1"/>
    <property type="molecule type" value="Genomic_DNA"/>
</dbReference>
<gene>
    <name evidence="1" type="ORF">WP8W18C01_18480</name>
</gene>
<protein>
    <submittedName>
        <fullName evidence="1">Uncharacterized protein</fullName>
    </submittedName>
</protein>
<proteinExistence type="predicted"/>
<evidence type="ECO:0000313" key="1">
    <source>
        <dbReference type="EMBL" id="BBT39507.1"/>
    </source>
</evidence>
<dbReference type="AlphaFoldDB" id="A0A6S5TJC5"/>